<gene>
    <name evidence="2" type="ORF">Sjap_026694</name>
</gene>
<proteinExistence type="predicted"/>
<sequence length="256" mass="27551">MGVLLMSVLDPEQLLDRVNRQDLLLPLKMELVGMLVQRSNGISTVTRSNYGSNPPKGRNAVNPGIGRDAATSHQMEAGVLRMLPPSLHMDRNLDPDALHIAPNGLERGYTMVRPTQVHHGGAQTLGYLRNPKLNLELAELAQTLDRNRAGSGLIPFGESETQPCKQTTDAGARASHIYGGASTLAQDLMQKWVSEWKDSGSCGIEISCGFLSWDTATCPSSSSPNGFGDGLILTSLKSEQACSHSLAHVNRELLGI</sequence>
<protein>
    <submittedName>
        <fullName evidence="2">Uncharacterized protein</fullName>
    </submittedName>
</protein>
<dbReference type="Proteomes" id="UP001417504">
    <property type="component" value="Unassembled WGS sequence"/>
</dbReference>
<feature type="region of interest" description="Disordered" evidence="1">
    <location>
        <begin position="46"/>
        <end position="67"/>
    </location>
</feature>
<comment type="caution">
    <text evidence="2">The sequence shown here is derived from an EMBL/GenBank/DDBJ whole genome shotgun (WGS) entry which is preliminary data.</text>
</comment>
<dbReference type="EMBL" id="JBBNAE010000017">
    <property type="protein sequence ID" value="KAK9081407.1"/>
    <property type="molecule type" value="Genomic_DNA"/>
</dbReference>
<dbReference type="AlphaFoldDB" id="A0AAP0DZ85"/>
<evidence type="ECO:0000313" key="3">
    <source>
        <dbReference type="Proteomes" id="UP001417504"/>
    </source>
</evidence>
<accession>A0AAP0DZ85</accession>
<reference evidence="2 3" key="1">
    <citation type="submission" date="2024-01" db="EMBL/GenBank/DDBJ databases">
        <title>Genome assemblies of Stephania.</title>
        <authorList>
            <person name="Yang L."/>
        </authorList>
    </citation>
    <scope>NUCLEOTIDE SEQUENCE [LARGE SCALE GENOMIC DNA]</scope>
    <source>
        <strain evidence="2">QJT</strain>
        <tissue evidence="2">Leaf</tissue>
    </source>
</reference>
<keyword evidence="3" id="KW-1185">Reference proteome</keyword>
<evidence type="ECO:0000256" key="1">
    <source>
        <dbReference type="SAM" id="MobiDB-lite"/>
    </source>
</evidence>
<evidence type="ECO:0000313" key="2">
    <source>
        <dbReference type="EMBL" id="KAK9081407.1"/>
    </source>
</evidence>
<name>A0AAP0DZ85_9MAGN</name>
<organism evidence="2 3">
    <name type="scientific">Stephania japonica</name>
    <dbReference type="NCBI Taxonomy" id="461633"/>
    <lineage>
        <taxon>Eukaryota</taxon>
        <taxon>Viridiplantae</taxon>
        <taxon>Streptophyta</taxon>
        <taxon>Embryophyta</taxon>
        <taxon>Tracheophyta</taxon>
        <taxon>Spermatophyta</taxon>
        <taxon>Magnoliopsida</taxon>
        <taxon>Ranunculales</taxon>
        <taxon>Menispermaceae</taxon>
        <taxon>Menispermoideae</taxon>
        <taxon>Cissampelideae</taxon>
        <taxon>Stephania</taxon>
    </lineage>
</organism>